<reference evidence="1" key="1">
    <citation type="journal article" date="2008" name="Nature">
        <title>The amphioxus genome and the evolution of the chordate karyotype.</title>
        <authorList>
            <consortium name="US DOE Joint Genome Institute (JGI-PGF)"/>
            <person name="Putnam N.H."/>
            <person name="Butts T."/>
            <person name="Ferrier D.E.K."/>
            <person name="Furlong R.F."/>
            <person name="Hellsten U."/>
            <person name="Kawashima T."/>
            <person name="Robinson-Rechavi M."/>
            <person name="Shoguchi E."/>
            <person name="Terry A."/>
            <person name="Yu J.-K."/>
            <person name="Benito-Gutierrez E.L."/>
            <person name="Dubchak I."/>
            <person name="Garcia-Fernandez J."/>
            <person name="Gibson-Brown J.J."/>
            <person name="Grigoriev I.V."/>
            <person name="Horton A.C."/>
            <person name="de Jong P.J."/>
            <person name="Jurka J."/>
            <person name="Kapitonov V.V."/>
            <person name="Kohara Y."/>
            <person name="Kuroki Y."/>
            <person name="Lindquist E."/>
            <person name="Lucas S."/>
            <person name="Osoegawa K."/>
            <person name="Pennacchio L.A."/>
            <person name="Salamov A.A."/>
            <person name="Satou Y."/>
            <person name="Sauka-Spengler T."/>
            <person name="Schmutz J."/>
            <person name="Shin-I T."/>
            <person name="Toyoda A."/>
            <person name="Bronner-Fraser M."/>
            <person name="Fujiyama A."/>
            <person name="Holland L.Z."/>
            <person name="Holland P.W.H."/>
            <person name="Satoh N."/>
            <person name="Rokhsar D.S."/>
        </authorList>
    </citation>
    <scope>NUCLEOTIDE SEQUENCE [LARGE SCALE GENOMIC DNA]</scope>
    <source>
        <strain evidence="1">S238N-H82</strain>
        <tissue evidence="1">Testes</tissue>
    </source>
</reference>
<dbReference type="AlphaFoldDB" id="C3YB68"/>
<accession>C3YB68</accession>
<dbReference type="InParanoid" id="C3YB68"/>
<name>C3YB68_BRAFL</name>
<organism>
    <name type="scientific">Branchiostoma floridae</name>
    <name type="common">Florida lancelet</name>
    <name type="synonym">Amphioxus</name>
    <dbReference type="NCBI Taxonomy" id="7739"/>
    <lineage>
        <taxon>Eukaryota</taxon>
        <taxon>Metazoa</taxon>
        <taxon>Chordata</taxon>
        <taxon>Cephalochordata</taxon>
        <taxon>Leptocardii</taxon>
        <taxon>Amphioxiformes</taxon>
        <taxon>Branchiostomatidae</taxon>
        <taxon>Branchiostoma</taxon>
    </lineage>
</organism>
<dbReference type="EMBL" id="GG666496">
    <property type="protein sequence ID" value="EEN62530.1"/>
    <property type="molecule type" value="Genomic_DNA"/>
</dbReference>
<sequence>MQTSRSAKDMRKSLAIMIKDGEIPIGEMAVPKEFEKLVFDGGELKVKTFTVERMQKASLNTAIHDPNSNSPKAKLVITTPKNLLNNQMEWDCVVGLKERLRTGIKTYRKAGESSPVVQVLTHYSHFSQTPPTRSPTASFRPNCDIREMDTLLLRSKPRKQNRGVQTGRVLRGVVLEDSIGDLSVEEDLCVGAERDVTFSLIKRGTKRGADKLGLPLHSQEETYSNAKLPQKRKRLESSGNQDLLGMVCRRFRQTTNALDLIPSKFSNFYAKKVSAALEAESSIEDVKVDLRLSAIKPPHANCLLGPVSRLATKPDMIARGWERRGIRDTIKKDKVPPNVFSYLLLMIKRYGARVDVSAGPGIYGTVHVKIASLDVLDKIFCGARSEGRSYLAKVYFDRERELNEETRPGPVCSARSSRTPRTASPAIFDVYKAHRYPALLQKAFRYHVSGAPAPGTPTTPIVRLMRLFAVPILRWVGVPELGPAGEALLAQVGAPLLDLAGESLLALVRKTHVGKAGKPLLRHCISKARLGGLTNSGGPNVCHCC</sequence>
<protein>
    <submittedName>
        <fullName evidence="1">Uncharacterized protein</fullName>
    </submittedName>
</protein>
<proteinExistence type="predicted"/>
<gene>
    <name evidence="1" type="ORF">BRAFLDRAFT_91896</name>
</gene>
<evidence type="ECO:0000313" key="1">
    <source>
        <dbReference type="EMBL" id="EEN62530.1"/>
    </source>
</evidence>